<evidence type="ECO:0000256" key="1">
    <source>
        <dbReference type="SAM" id="MobiDB-lite"/>
    </source>
</evidence>
<feature type="compositionally biased region" description="Low complexity" evidence="1">
    <location>
        <begin position="51"/>
        <end position="71"/>
    </location>
</feature>
<dbReference type="Proteomes" id="UP000738349">
    <property type="component" value="Unassembled WGS sequence"/>
</dbReference>
<dbReference type="OrthoDB" id="10506995at2759"/>
<proteinExistence type="predicted"/>
<keyword evidence="3" id="KW-1185">Reference proteome</keyword>
<evidence type="ECO:0000313" key="2">
    <source>
        <dbReference type="EMBL" id="KAH7175905.1"/>
    </source>
</evidence>
<feature type="compositionally biased region" description="Basic and acidic residues" evidence="1">
    <location>
        <begin position="128"/>
        <end position="141"/>
    </location>
</feature>
<protein>
    <submittedName>
        <fullName evidence="2">Uncharacterized protein</fullName>
    </submittedName>
</protein>
<sequence>MFNTDGAALQVPRPHHKRCSPREFDHPGTSKSPRLAPQSDATNARSPFSAPPLRSSVPESPVPESLVPESPVQEITVQEISVPKIPVPENPAQEIPVQEIPVQGSPVSESEEAPLPLYPAPQGDDDDPTTRQSEEEVPRFEVDDDPDGEADMDVMEIVRRQMEKMALSKQKTKERQEGQLGKQPRQRVHSAWCCTCEKRRQRTISDRCRRCHHLRCDTCHKEDAEKKVEPEGDTAEIAG</sequence>
<comment type="caution">
    <text evidence="2">The sequence shown here is derived from an EMBL/GenBank/DDBJ whole genome shotgun (WGS) entry which is preliminary data.</text>
</comment>
<accession>A0A9P9FSZ9</accession>
<feature type="region of interest" description="Disordered" evidence="1">
    <location>
        <begin position="1"/>
        <end position="71"/>
    </location>
</feature>
<organism evidence="2 3">
    <name type="scientific">Dactylonectria macrodidyma</name>
    <dbReference type="NCBI Taxonomy" id="307937"/>
    <lineage>
        <taxon>Eukaryota</taxon>
        <taxon>Fungi</taxon>
        <taxon>Dikarya</taxon>
        <taxon>Ascomycota</taxon>
        <taxon>Pezizomycotina</taxon>
        <taxon>Sordariomycetes</taxon>
        <taxon>Hypocreomycetidae</taxon>
        <taxon>Hypocreales</taxon>
        <taxon>Nectriaceae</taxon>
        <taxon>Dactylonectria</taxon>
    </lineage>
</organism>
<evidence type="ECO:0000313" key="3">
    <source>
        <dbReference type="Proteomes" id="UP000738349"/>
    </source>
</evidence>
<dbReference type="AlphaFoldDB" id="A0A9P9FSZ9"/>
<dbReference type="EMBL" id="JAGMUV010000001">
    <property type="protein sequence ID" value="KAH7175905.1"/>
    <property type="molecule type" value="Genomic_DNA"/>
</dbReference>
<reference evidence="2" key="1">
    <citation type="journal article" date="2021" name="Nat. Commun.">
        <title>Genetic determinants of endophytism in the Arabidopsis root mycobiome.</title>
        <authorList>
            <person name="Mesny F."/>
            <person name="Miyauchi S."/>
            <person name="Thiergart T."/>
            <person name="Pickel B."/>
            <person name="Atanasova L."/>
            <person name="Karlsson M."/>
            <person name="Huettel B."/>
            <person name="Barry K.W."/>
            <person name="Haridas S."/>
            <person name="Chen C."/>
            <person name="Bauer D."/>
            <person name="Andreopoulos W."/>
            <person name="Pangilinan J."/>
            <person name="LaButti K."/>
            <person name="Riley R."/>
            <person name="Lipzen A."/>
            <person name="Clum A."/>
            <person name="Drula E."/>
            <person name="Henrissat B."/>
            <person name="Kohler A."/>
            <person name="Grigoriev I.V."/>
            <person name="Martin F.M."/>
            <person name="Hacquard S."/>
        </authorList>
    </citation>
    <scope>NUCLEOTIDE SEQUENCE</scope>
    <source>
        <strain evidence="2">MPI-CAGE-AT-0147</strain>
    </source>
</reference>
<feature type="region of interest" description="Disordered" evidence="1">
    <location>
        <begin position="83"/>
        <end position="150"/>
    </location>
</feature>
<name>A0A9P9FSZ9_9HYPO</name>
<gene>
    <name evidence="2" type="ORF">EDB81DRAFT_28306</name>
</gene>